<protein>
    <recommendedName>
        <fullName evidence="1">[acyl-carrier-protein] S-malonyltransferase</fullName>
        <ecNumber evidence="1">2.3.1.39</ecNumber>
    </recommendedName>
</protein>
<dbReference type="Proteomes" id="UP001300261">
    <property type="component" value="Unassembled WGS sequence"/>
</dbReference>
<dbReference type="Gene3D" id="3.40.366.10">
    <property type="entry name" value="Malonyl-Coenzyme A Acyl Carrier Protein, domain 2"/>
    <property type="match status" value="1"/>
</dbReference>
<dbReference type="NCBIfam" id="TIGR00128">
    <property type="entry name" value="fabD"/>
    <property type="match status" value="1"/>
</dbReference>
<dbReference type="InterPro" id="IPR014179">
    <property type="entry name" value="PfaD-like_TIM-barrel"/>
</dbReference>
<evidence type="ECO:0000256" key="4">
    <source>
        <dbReference type="ARBA" id="ARBA00048462"/>
    </source>
</evidence>
<dbReference type="InterPro" id="IPR016035">
    <property type="entry name" value="Acyl_Trfase/lysoPLipase"/>
</dbReference>
<dbReference type="Pfam" id="PF03060">
    <property type="entry name" value="NMO"/>
    <property type="match status" value="1"/>
</dbReference>
<evidence type="ECO:0000256" key="5">
    <source>
        <dbReference type="SAM" id="MobiDB-lite"/>
    </source>
</evidence>
<dbReference type="PANTHER" id="PTHR42681">
    <property type="entry name" value="MALONYL-COA-ACYL CARRIER PROTEIN TRANSACYLASE, MITOCHONDRIAL"/>
    <property type="match status" value="1"/>
</dbReference>
<feature type="domain" description="Malonyl-CoA:ACP transacylase (MAT)" evidence="6">
    <location>
        <begin position="5"/>
        <end position="321"/>
    </location>
</feature>
<dbReference type="GO" id="GO:0004314">
    <property type="term" value="F:[acyl-carrier-protein] S-malonyltransferase activity"/>
    <property type="evidence" value="ECO:0007669"/>
    <property type="project" value="UniProtKB-EC"/>
</dbReference>
<evidence type="ECO:0000256" key="1">
    <source>
        <dbReference type="ARBA" id="ARBA00013258"/>
    </source>
</evidence>
<dbReference type="InterPro" id="IPR004410">
    <property type="entry name" value="Malonyl_CoA-ACP_transAc_FabD"/>
</dbReference>
<dbReference type="SMART" id="SM00827">
    <property type="entry name" value="PKS_AT"/>
    <property type="match status" value="1"/>
</dbReference>
<dbReference type="InterPro" id="IPR013785">
    <property type="entry name" value="Aldolase_TIM"/>
</dbReference>
<dbReference type="SUPFAM" id="SSF55048">
    <property type="entry name" value="Probable ACP-binding domain of malonyl-CoA ACP transacylase"/>
    <property type="match status" value="1"/>
</dbReference>
<dbReference type="NCBIfam" id="TIGR02814">
    <property type="entry name" value="pfaD_fam"/>
    <property type="match status" value="1"/>
</dbReference>
<dbReference type="Pfam" id="PF21607">
    <property type="entry name" value="FabD_helical_ins"/>
    <property type="match status" value="1"/>
</dbReference>
<evidence type="ECO:0000313" key="7">
    <source>
        <dbReference type="EMBL" id="MCX2725795.1"/>
    </source>
</evidence>
<reference evidence="7 8" key="1">
    <citation type="journal article" date="2016" name="Int. J. Syst. Evol. Microbiol.">
        <title>Labrenzia salina sp. nov., isolated from the rhizosphere of the halophyte Arthrocnemum macrostachyum.</title>
        <authorList>
            <person name="Camacho M."/>
            <person name="Redondo-Gomez S."/>
            <person name="Rodriguez-Llorente I."/>
            <person name="Rohde M."/>
            <person name="Sproer C."/>
            <person name="Schumann P."/>
            <person name="Klenk H.P."/>
            <person name="Montero-Calasanz M.D.C."/>
        </authorList>
    </citation>
    <scope>NUCLEOTIDE SEQUENCE [LARGE SCALE GENOMIC DNA]</scope>
    <source>
        <strain evidence="7 8">DSM 29163</strain>
    </source>
</reference>
<gene>
    <name evidence="7" type="primary">fabD</name>
    <name evidence="7" type="ORF">ON753_26125</name>
</gene>
<keyword evidence="2 7" id="KW-0808">Transferase</keyword>
<dbReference type="RefSeq" id="WP_265966930.1">
    <property type="nucleotide sequence ID" value="NZ_JAPEVI010000003.1"/>
</dbReference>
<evidence type="ECO:0000256" key="3">
    <source>
        <dbReference type="ARBA" id="ARBA00023315"/>
    </source>
</evidence>
<keyword evidence="8" id="KW-1185">Reference proteome</keyword>
<dbReference type="SUPFAM" id="SSF51412">
    <property type="entry name" value="Inosine monophosphate dehydrogenase (IMPDH)"/>
    <property type="match status" value="1"/>
</dbReference>
<dbReference type="Gene3D" id="3.20.20.70">
    <property type="entry name" value="Aldolase class I"/>
    <property type="match status" value="1"/>
</dbReference>
<dbReference type="EMBL" id="JAPEVI010000003">
    <property type="protein sequence ID" value="MCX2725795.1"/>
    <property type="molecule type" value="Genomic_DNA"/>
</dbReference>
<dbReference type="Gene3D" id="3.30.70.250">
    <property type="entry name" value="Malonyl-CoA ACP transacylase, ACP-binding"/>
    <property type="match status" value="1"/>
</dbReference>
<dbReference type="InterPro" id="IPR016036">
    <property type="entry name" value="Malonyl_transacylase_ACP-bd"/>
</dbReference>
<evidence type="ECO:0000313" key="8">
    <source>
        <dbReference type="Proteomes" id="UP001300261"/>
    </source>
</evidence>
<evidence type="ECO:0000259" key="6">
    <source>
        <dbReference type="SMART" id="SM00827"/>
    </source>
</evidence>
<comment type="caution">
    <text evidence="7">The sequence shown here is derived from an EMBL/GenBank/DDBJ whole genome shotgun (WGS) entry which is preliminary data.</text>
</comment>
<comment type="catalytic activity">
    <reaction evidence="4">
        <text>holo-[ACP] + malonyl-CoA = malonyl-[ACP] + CoA</text>
        <dbReference type="Rhea" id="RHEA:41792"/>
        <dbReference type="Rhea" id="RHEA-COMP:9623"/>
        <dbReference type="Rhea" id="RHEA-COMP:9685"/>
        <dbReference type="ChEBI" id="CHEBI:57287"/>
        <dbReference type="ChEBI" id="CHEBI:57384"/>
        <dbReference type="ChEBI" id="CHEBI:64479"/>
        <dbReference type="ChEBI" id="CHEBI:78449"/>
        <dbReference type="EC" id="2.3.1.39"/>
    </reaction>
</comment>
<name>A0ABT3R9X0_9HYPH</name>
<feature type="region of interest" description="Disordered" evidence="5">
    <location>
        <begin position="293"/>
        <end position="325"/>
    </location>
</feature>
<proteinExistence type="predicted"/>
<dbReference type="InterPro" id="IPR050858">
    <property type="entry name" value="Mal-CoA-ACP_Trans/PKS_FabD"/>
</dbReference>
<keyword evidence="3 7" id="KW-0012">Acyltransferase</keyword>
<accession>A0ABT3R9X0</accession>
<organism evidence="7 8">
    <name type="scientific">Roseibium salinum</name>
    <dbReference type="NCBI Taxonomy" id="1604349"/>
    <lineage>
        <taxon>Bacteria</taxon>
        <taxon>Pseudomonadati</taxon>
        <taxon>Pseudomonadota</taxon>
        <taxon>Alphaproteobacteria</taxon>
        <taxon>Hyphomicrobiales</taxon>
        <taxon>Stappiaceae</taxon>
        <taxon>Roseibium</taxon>
    </lineage>
</organism>
<dbReference type="SUPFAM" id="SSF52151">
    <property type="entry name" value="FabD/lysophospholipase-like"/>
    <property type="match status" value="1"/>
</dbReference>
<dbReference type="EC" id="2.3.1.39" evidence="1"/>
<dbReference type="InterPro" id="IPR049489">
    <property type="entry name" value="FabD-like_helical_ins"/>
</dbReference>
<dbReference type="InterPro" id="IPR014043">
    <property type="entry name" value="Acyl_transferase_dom"/>
</dbReference>
<sequence>MKACMFPGQGAQRIGMGEGLFSRFQEEVSQADDILGYSITALVQDGPMEKLSQTEYTQPALYVVNSLKYLSYLAEGETPPDILLGHSVSEYVALFASGVLDFAAGLRLVAKRGALMAEARGGGMAAVLGLEAAAIEELLKEKAIADIFPANFNTPKQTVLSGRRETIVEAEQMFLEAGASHYKVLPVSGAFHTPFMNEARDRFAEFAADVPFGTQQVPVISNVTARPHVDGRIRERMIEQITSPVRWSESLRYLMARGVAFSDTVELGPDGPPVVRPMFKRTELEADPLDAAEHAAEEAVTEGDEPATTDAPAASPERPARMNGAASNFGRFSMEKLGSRPFCDRFGARYPYVSGAMYQGIASADLVIRMARSGLLGFFGAAGLPTAEIRAAIARIKAAIPQEAPFGVNFIAHVNRPYLEDELTDVLLDEGVTVAEASAFMEVTPALVRYRAKGLKRESGAVRASNRIIAKISRPDVAAQFLAPAPERVVASLLASGAITGEEAALLREVPMADAICVESDSGGHTDQGMPFALIPPVLGLRDEAEARFASFGPIFVGAGGGIGTAEAAAAVLVLGADFIVTGSINQCTVEAGTSDAVKDLLEGINVYDTAYAPSGEMFELGSKVQVLKKGVFFPARAEKLVGLYRQHDSLDGIDAKLKAQIEERYFRRSFDEVFADVAKSYPASEIERAGRMPKHRMALVFKRYFKDTTNWALAGDMNYKVDFQIHCGPAQGAFNQSALGREFPSWRQRHADEIGLALLEQTADLLNRRLSVMMG</sequence>
<dbReference type="InterPro" id="IPR001227">
    <property type="entry name" value="Ac_transferase_dom_sf"/>
</dbReference>
<dbReference type="Pfam" id="PF00698">
    <property type="entry name" value="Acyl_transf_1"/>
    <property type="match status" value="1"/>
</dbReference>
<dbReference type="PANTHER" id="PTHR42681:SF1">
    <property type="entry name" value="MALONYL-COA-ACYL CARRIER PROTEIN TRANSACYLASE, MITOCHONDRIAL"/>
    <property type="match status" value="1"/>
</dbReference>
<evidence type="ECO:0000256" key="2">
    <source>
        <dbReference type="ARBA" id="ARBA00022679"/>
    </source>
</evidence>